<evidence type="ECO:0000256" key="3">
    <source>
        <dbReference type="ARBA" id="ARBA00022729"/>
    </source>
</evidence>
<evidence type="ECO:0000256" key="7">
    <source>
        <dbReference type="PIRNR" id="PIRNR001488"/>
    </source>
</evidence>
<dbReference type="EMBL" id="WEIA01000025">
    <property type="protein sequence ID" value="NLR24156.1"/>
    <property type="molecule type" value="Genomic_DNA"/>
</dbReference>
<evidence type="ECO:0000313" key="12">
    <source>
        <dbReference type="EMBL" id="WOX28391.1"/>
    </source>
</evidence>
<keyword evidence="5 7" id="KW-1015">Disulfide bond</keyword>
<dbReference type="RefSeq" id="WP_045988286.1">
    <property type="nucleotide sequence ID" value="NZ_CBCSDF010000027.1"/>
</dbReference>
<dbReference type="Proteomes" id="UP001304419">
    <property type="component" value="Chromosome 1"/>
</dbReference>
<dbReference type="EMBL" id="CP137578">
    <property type="protein sequence ID" value="WOX28391.1"/>
    <property type="molecule type" value="Genomic_DNA"/>
</dbReference>
<evidence type="ECO:0000259" key="10">
    <source>
        <dbReference type="PROSITE" id="PS51352"/>
    </source>
</evidence>
<dbReference type="PROSITE" id="PS51352">
    <property type="entry name" value="THIOREDOXIN_2"/>
    <property type="match status" value="1"/>
</dbReference>
<evidence type="ECO:0000313" key="13">
    <source>
        <dbReference type="Proteomes" id="UP000646877"/>
    </source>
</evidence>
<dbReference type="PANTHER" id="PTHR35891">
    <property type="entry name" value="THIOL:DISULFIDE INTERCHANGE PROTEIN DSBA"/>
    <property type="match status" value="1"/>
</dbReference>
<protein>
    <recommendedName>
        <fullName evidence="7">Thiol:disulfide interchange protein</fullName>
    </recommendedName>
</protein>
<dbReference type="InterPro" id="IPR001853">
    <property type="entry name" value="DSBA-like_thioredoxin_dom"/>
</dbReference>
<feature type="chain" id="PRO_5034138844" description="Thiol:disulfide interchange protein" evidence="9">
    <location>
        <begin position="21"/>
        <end position="207"/>
    </location>
</feature>
<comment type="similarity">
    <text evidence="2">Belongs to the thioredoxin family. DsbA subfamily.</text>
</comment>
<dbReference type="PANTHER" id="PTHR35891:SF3">
    <property type="entry name" value="THIOL:DISULFIDE INTERCHANGE PROTEIN DSBL"/>
    <property type="match status" value="1"/>
</dbReference>
<evidence type="ECO:0000256" key="6">
    <source>
        <dbReference type="ARBA" id="ARBA00023284"/>
    </source>
</evidence>
<dbReference type="Pfam" id="PF01323">
    <property type="entry name" value="DSBA"/>
    <property type="match status" value="1"/>
</dbReference>
<evidence type="ECO:0000256" key="9">
    <source>
        <dbReference type="SAM" id="SignalP"/>
    </source>
</evidence>
<proteinExistence type="inferred from homology"/>
<evidence type="ECO:0000256" key="1">
    <source>
        <dbReference type="ARBA" id="ARBA00004418"/>
    </source>
</evidence>
<evidence type="ECO:0000256" key="2">
    <source>
        <dbReference type="ARBA" id="ARBA00005791"/>
    </source>
</evidence>
<feature type="disulfide bond" description="Redox-active" evidence="8">
    <location>
        <begin position="50"/>
        <end position="53"/>
    </location>
</feature>
<gene>
    <name evidence="11" type="ORF">F9Y85_23150</name>
    <name evidence="12" type="ORF">R5H13_17485</name>
</gene>
<dbReference type="InterPro" id="IPR013766">
    <property type="entry name" value="Thioredoxin_domain"/>
</dbReference>
<evidence type="ECO:0000313" key="11">
    <source>
        <dbReference type="EMBL" id="NLR24156.1"/>
    </source>
</evidence>
<organism evidence="11 13">
    <name type="scientific">Pseudoalteromonas maricaloris</name>
    <dbReference type="NCBI Taxonomy" id="184924"/>
    <lineage>
        <taxon>Bacteria</taxon>
        <taxon>Pseudomonadati</taxon>
        <taxon>Pseudomonadota</taxon>
        <taxon>Gammaproteobacteria</taxon>
        <taxon>Alteromonadales</taxon>
        <taxon>Pseudoalteromonadaceae</taxon>
        <taxon>Pseudoalteromonas</taxon>
    </lineage>
</organism>
<keyword evidence="4 7" id="KW-0574">Periplasm</keyword>
<dbReference type="InterPro" id="IPR023205">
    <property type="entry name" value="DsbA/DsbL"/>
</dbReference>
<keyword evidence="6" id="KW-0676">Redox-active center</keyword>
<feature type="signal peptide" evidence="9">
    <location>
        <begin position="1"/>
        <end position="20"/>
    </location>
</feature>
<feature type="domain" description="Thioredoxin" evidence="10">
    <location>
        <begin position="8"/>
        <end position="206"/>
    </location>
</feature>
<name>A0A8I2KPR8_9GAMM</name>
<dbReference type="InterPro" id="IPR036249">
    <property type="entry name" value="Thioredoxin-like_sf"/>
</dbReference>
<keyword evidence="3 9" id="KW-0732">Signal</keyword>
<dbReference type="InterPro" id="IPR050824">
    <property type="entry name" value="Thiol_disulfide_DsbA"/>
</dbReference>
<dbReference type="AlphaFoldDB" id="A0A8I2KPR8"/>
<dbReference type="Proteomes" id="UP000646877">
    <property type="component" value="Unassembled WGS sequence"/>
</dbReference>
<dbReference type="PIRSF" id="PIRSF001488">
    <property type="entry name" value="Tdi_protein"/>
    <property type="match status" value="1"/>
</dbReference>
<evidence type="ECO:0000256" key="8">
    <source>
        <dbReference type="PIRSR" id="PIRSR001488-1"/>
    </source>
</evidence>
<dbReference type="GO" id="GO:0042597">
    <property type="term" value="C:periplasmic space"/>
    <property type="evidence" value="ECO:0007669"/>
    <property type="project" value="UniProtKB-SubCell"/>
</dbReference>
<reference evidence="12 14" key="2">
    <citation type="submission" date="2023-10" db="EMBL/GenBank/DDBJ databases">
        <title>To unveil natural product biosynthetic capacity in Pseudoalteromonas.</title>
        <authorList>
            <person name="Wang J."/>
        </authorList>
    </citation>
    <scope>NUCLEOTIDE SEQUENCE [LARGE SCALE GENOMIC DNA]</scope>
    <source>
        <strain evidence="12 14">DSM 15914</strain>
    </source>
</reference>
<evidence type="ECO:0000256" key="5">
    <source>
        <dbReference type="ARBA" id="ARBA00023157"/>
    </source>
</evidence>
<dbReference type="Gene3D" id="3.40.30.10">
    <property type="entry name" value="Glutaredoxin"/>
    <property type="match status" value="1"/>
</dbReference>
<comment type="subcellular location">
    <subcellularLocation>
        <location evidence="1 7">Periplasm</location>
    </subcellularLocation>
</comment>
<evidence type="ECO:0000256" key="4">
    <source>
        <dbReference type="ARBA" id="ARBA00022764"/>
    </source>
</evidence>
<reference evidence="11" key="1">
    <citation type="submission" date="2019-10" db="EMBL/GenBank/DDBJ databases">
        <authorList>
            <person name="Paulsen S."/>
        </authorList>
    </citation>
    <scope>NUCLEOTIDE SEQUENCE</scope>
    <source>
        <strain evidence="11">LMG 19692</strain>
    </source>
</reference>
<dbReference type="CDD" id="cd03019">
    <property type="entry name" value="DsbA_DsbA"/>
    <property type="match status" value="1"/>
</dbReference>
<accession>A0A8I2KPR8</accession>
<keyword evidence="14" id="KW-1185">Reference proteome</keyword>
<evidence type="ECO:0000313" key="14">
    <source>
        <dbReference type="Proteomes" id="UP001304419"/>
    </source>
</evidence>
<sequence length="207" mass="23263">MLKKLKIALIALLLPIAAMASDFTEGEHYTTLTTEQSNSEKVTEFFSFYCPHCFRFEPIAKAIEKNLPEGAYFEKSHVNFLRGVPTETQSNLSYAYIIADQAGKADVIAEKIFNAIHVERNKLLDIKDLKTLMELNGISAEKFDQAVTSMPVVSAENNMLKAQEKFSEAGALTGVPTFIVNDKYRIEMKGIKSQEQLDELIAYLLKK</sequence>
<dbReference type="GO" id="GO:0016491">
    <property type="term" value="F:oxidoreductase activity"/>
    <property type="evidence" value="ECO:0007669"/>
    <property type="project" value="InterPro"/>
</dbReference>
<dbReference type="SUPFAM" id="SSF52833">
    <property type="entry name" value="Thioredoxin-like"/>
    <property type="match status" value="1"/>
</dbReference>